<protein>
    <recommendedName>
        <fullName evidence="1">DUF4218 domain-containing protein</fullName>
    </recommendedName>
</protein>
<name>A0A699S082_TANCI</name>
<comment type="caution">
    <text evidence="2">The sequence shown here is derived from an EMBL/GenBank/DDBJ whole genome shotgun (WGS) entry which is preliminary data.</text>
</comment>
<organism evidence="2">
    <name type="scientific">Tanacetum cinerariifolium</name>
    <name type="common">Dalmatian daisy</name>
    <name type="synonym">Chrysanthemum cinerariifolium</name>
    <dbReference type="NCBI Taxonomy" id="118510"/>
    <lineage>
        <taxon>Eukaryota</taxon>
        <taxon>Viridiplantae</taxon>
        <taxon>Streptophyta</taxon>
        <taxon>Embryophyta</taxon>
        <taxon>Tracheophyta</taxon>
        <taxon>Spermatophyta</taxon>
        <taxon>Magnoliopsida</taxon>
        <taxon>eudicotyledons</taxon>
        <taxon>Gunneridae</taxon>
        <taxon>Pentapetalae</taxon>
        <taxon>asterids</taxon>
        <taxon>campanulids</taxon>
        <taxon>Asterales</taxon>
        <taxon>Asteraceae</taxon>
        <taxon>Asteroideae</taxon>
        <taxon>Anthemideae</taxon>
        <taxon>Anthemidinae</taxon>
        <taxon>Tanacetum</taxon>
    </lineage>
</organism>
<sequence>NIIGTLLGLDGKTKDNENTRKDLEEMGNRHDLHLINRPNGKPYLPPACYTMSPVEKSNFLQLLKDLKVPDGYSSNISRGVSVKDHKISNLKSHDGHILMQDVLLIALRASVISRTQSRLVKAAQPEGSIAEGYIKEECLNFCSRYFEGVETSFNRPLRNDENVVGQEMYMFNSSGRKLGKVEILDL</sequence>
<evidence type="ECO:0000313" key="2">
    <source>
        <dbReference type="EMBL" id="GFC90790.1"/>
    </source>
</evidence>
<dbReference type="EMBL" id="BKCJ011128227">
    <property type="protein sequence ID" value="GFC90790.1"/>
    <property type="molecule type" value="Genomic_DNA"/>
</dbReference>
<accession>A0A699S082</accession>
<reference evidence="2" key="1">
    <citation type="journal article" date="2019" name="Sci. Rep.">
        <title>Draft genome of Tanacetum cinerariifolium, the natural source of mosquito coil.</title>
        <authorList>
            <person name="Yamashiro T."/>
            <person name="Shiraishi A."/>
            <person name="Satake H."/>
            <person name="Nakayama K."/>
        </authorList>
    </citation>
    <scope>NUCLEOTIDE SEQUENCE</scope>
</reference>
<feature type="domain" description="DUF4218" evidence="1">
    <location>
        <begin position="112"/>
        <end position="159"/>
    </location>
</feature>
<evidence type="ECO:0000259" key="1">
    <source>
        <dbReference type="Pfam" id="PF13960"/>
    </source>
</evidence>
<dbReference type="AlphaFoldDB" id="A0A699S082"/>
<feature type="non-terminal residue" evidence="2">
    <location>
        <position position="186"/>
    </location>
</feature>
<dbReference type="Pfam" id="PF13960">
    <property type="entry name" value="DUF4218"/>
    <property type="match status" value="1"/>
</dbReference>
<dbReference type="PANTHER" id="PTHR48258">
    <property type="entry name" value="DUF4218 DOMAIN-CONTAINING PROTEIN-RELATED"/>
    <property type="match status" value="1"/>
</dbReference>
<dbReference type="InterPro" id="IPR025452">
    <property type="entry name" value="DUF4218"/>
</dbReference>
<gene>
    <name evidence="2" type="ORF">Tci_862760</name>
</gene>
<proteinExistence type="predicted"/>
<feature type="non-terminal residue" evidence="2">
    <location>
        <position position="1"/>
    </location>
</feature>
<dbReference type="PANTHER" id="PTHR48258:SF15">
    <property type="entry name" value="OS02G0543900 PROTEIN"/>
    <property type="match status" value="1"/>
</dbReference>